<feature type="transmembrane region" description="Helical" evidence="9">
    <location>
        <begin position="67"/>
        <end position="86"/>
    </location>
</feature>
<organism evidence="12">
    <name type="scientific">Ananas comosus var. bracteatus</name>
    <name type="common">red pineapple</name>
    <dbReference type="NCBI Taxonomy" id="296719"/>
    <lineage>
        <taxon>Eukaryota</taxon>
        <taxon>Viridiplantae</taxon>
        <taxon>Streptophyta</taxon>
        <taxon>Embryophyta</taxon>
        <taxon>Tracheophyta</taxon>
        <taxon>Spermatophyta</taxon>
        <taxon>Magnoliopsida</taxon>
        <taxon>Liliopsida</taxon>
        <taxon>Poales</taxon>
        <taxon>Bromeliaceae</taxon>
        <taxon>Bromelioideae</taxon>
        <taxon>Ananas</taxon>
    </lineage>
</organism>
<feature type="transmembrane region" description="Helical" evidence="9">
    <location>
        <begin position="193"/>
        <end position="212"/>
    </location>
</feature>
<comment type="similarity">
    <text evidence="2">Belongs to the two pore domain potassium channel (TC 1.A.1.7) family.</text>
</comment>
<feature type="transmembrane region" description="Helical" evidence="9">
    <location>
        <begin position="313"/>
        <end position="332"/>
    </location>
</feature>
<dbReference type="AlphaFoldDB" id="A0A6V7QE47"/>
<sequence length="464" mass="52345">MHVLLALALALALALVLCSASSMSDHFASARRLRQSRSVPSVRTQRILRGAKDSNDHVPVQKLRPTILHAAMWVLAYFGVATLAFYHLNLDGQVKTDHLLDVVYFVVVTTTTVGYGDIIPRGDTAKLLSCLSVLLGMGIVAQFLSTMITYLADKHQSDLYRAFYTRSKLSELMRFGAKDSNDHVPVQKLRPTILHAAMWVLAYFGVATLAFYHLNLDGQVKTDHLLDVVYFVVVTTTTVGYGDIIPRGDTAKLLSCLSVLLGMGIVAQFLSTMITYLADKHQSDLYRAFYTRSKLSELMRFGKIGIHRAKCKFLSVLLVLLIFMLCGTIFLWKVEKLRFVDSFYCTVVTMTTLGYGDISFSTKTGRIFAVFWILGSTVCVGQFFFYLAEWINEWNQRCLIKLVTARMAYMDLDPAHLDGDHLVSAAEYIVYKLKDMGRIRQDEITIMLHEFEDLRAWTLNQGFA</sequence>
<evidence type="ECO:0000256" key="4">
    <source>
        <dbReference type="ARBA" id="ARBA00022692"/>
    </source>
</evidence>
<dbReference type="GO" id="GO:0015271">
    <property type="term" value="F:outward rectifier potassium channel activity"/>
    <property type="evidence" value="ECO:0007669"/>
    <property type="project" value="TreeGrafter"/>
</dbReference>
<evidence type="ECO:0000256" key="9">
    <source>
        <dbReference type="SAM" id="Phobius"/>
    </source>
</evidence>
<gene>
    <name evidence="12" type="ORF">CB5_LOCUS24489</name>
</gene>
<keyword evidence="3" id="KW-0813">Transport</keyword>
<feature type="domain" description="Potassium channel" evidence="11">
    <location>
        <begin position="206"/>
        <end position="277"/>
    </location>
</feature>
<dbReference type="SUPFAM" id="SSF81324">
    <property type="entry name" value="Voltage-gated potassium channels"/>
    <property type="match status" value="3"/>
</dbReference>
<feature type="transmembrane region" description="Helical" evidence="9">
    <location>
        <begin position="253"/>
        <end position="278"/>
    </location>
</feature>
<feature type="transmembrane region" description="Helical" evidence="9">
    <location>
        <begin position="98"/>
        <end position="119"/>
    </location>
</feature>
<evidence type="ECO:0000256" key="7">
    <source>
        <dbReference type="ARBA" id="ARBA00023136"/>
    </source>
</evidence>
<feature type="chain" id="PRO_5027979803" description="Potassium channel domain-containing protein" evidence="10">
    <location>
        <begin position="21"/>
        <end position="464"/>
    </location>
</feature>
<name>A0A6V7QE47_ANACO</name>
<keyword evidence="8" id="KW-0407">Ion channel</keyword>
<evidence type="ECO:0000259" key="11">
    <source>
        <dbReference type="Pfam" id="PF07885"/>
    </source>
</evidence>
<dbReference type="GO" id="GO:0005886">
    <property type="term" value="C:plasma membrane"/>
    <property type="evidence" value="ECO:0007669"/>
    <property type="project" value="TreeGrafter"/>
</dbReference>
<evidence type="ECO:0000256" key="8">
    <source>
        <dbReference type="ARBA" id="ARBA00023303"/>
    </source>
</evidence>
<dbReference type="PANTHER" id="PTHR11003:SF291">
    <property type="entry name" value="IP11374P"/>
    <property type="match status" value="1"/>
</dbReference>
<keyword evidence="6" id="KW-0406">Ion transport</keyword>
<keyword evidence="7 9" id="KW-0472">Membrane</keyword>
<feature type="domain" description="Potassium channel" evidence="11">
    <location>
        <begin position="80"/>
        <end position="151"/>
    </location>
</feature>
<dbReference type="InterPro" id="IPR013099">
    <property type="entry name" value="K_chnl_dom"/>
</dbReference>
<keyword evidence="4 9" id="KW-0812">Transmembrane</keyword>
<dbReference type="EMBL" id="LR862135">
    <property type="protein sequence ID" value="CAD1841278.1"/>
    <property type="molecule type" value="Genomic_DNA"/>
</dbReference>
<accession>A0A6V7QE47</accession>
<evidence type="ECO:0000256" key="5">
    <source>
        <dbReference type="ARBA" id="ARBA00022989"/>
    </source>
</evidence>
<feature type="transmembrane region" description="Helical" evidence="9">
    <location>
        <begin position="224"/>
        <end position="241"/>
    </location>
</feature>
<evidence type="ECO:0000256" key="6">
    <source>
        <dbReference type="ARBA" id="ARBA00023065"/>
    </source>
</evidence>
<evidence type="ECO:0000256" key="3">
    <source>
        <dbReference type="ARBA" id="ARBA00022448"/>
    </source>
</evidence>
<dbReference type="PANTHER" id="PTHR11003">
    <property type="entry name" value="POTASSIUM CHANNEL, SUBFAMILY K"/>
    <property type="match status" value="1"/>
</dbReference>
<dbReference type="GO" id="GO:0005774">
    <property type="term" value="C:vacuolar membrane"/>
    <property type="evidence" value="ECO:0007669"/>
    <property type="project" value="UniProtKB-ARBA"/>
</dbReference>
<keyword evidence="10" id="KW-0732">Signal</keyword>
<dbReference type="Gene3D" id="1.10.287.70">
    <property type="match status" value="3"/>
</dbReference>
<feature type="domain" description="Potassium channel" evidence="11">
    <location>
        <begin position="319"/>
        <end position="391"/>
    </location>
</feature>
<dbReference type="InterPro" id="IPR003280">
    <property type="entry name" value="2pore_dom_K_chnl"/>
</dbReference>
<proteinExistence type="inferred from homology"/>
<feature type="transmembrane region" description="Helical" evidence="9">
    <location>
        <begin position="131"/>
        <end position="152"/>
    </location>
</feature>
<keyword evidence="5 9" id="KW-1133">Transmembrane helix</keyword>
<protein>
    <recommendedName>
        <fullName evidence="11">Potassium channel domain-containing protein</fullName>
    </recommendedName>
</protein>
<dbReference type="GO" id="GO:0030322">
    <property type="term" value="P:stabilization of membrane potential"/>
    <property type="evidence" value="ECO:0007669"/>
    <property type="project" value="TreeGrafter"/>
</dbReference>
<dbReference type="PRINTS" id="PR01333">
    <property type="entry name" value="2POREKCHANEL"/>
</dbReference>
<evidence type="ECO:0000256" key="10">
    <source>
        <dbReference type="SAM" id="SignalP"/>
    </source>
</evidence>
<reference evidence="12" key="1">
    <citation type="submission" date="2020-07" db="EMBL/GenBank/DDBJ databases">
        <authorList>
            <person name="Lin J."/>
        </authorList>
    </citation>
    <scope>NUCLEOTIDE SEQUENCE</scope>
</reference>
<dbReference type="GO" id="GO:0022841">
    <property type="term" value="F:potassium ion leak channel activity"/>
    <property type="evidence" value="ECO:0007669"/>
    <property type="project" value="TreeGrafter"/>
</dbReference>
<feature type="transmembrane region" description="Helical" evidence="9">
    <location>
        <begin position="367"/>
        <end position="387"/>
    </location>
</feature>
<evidence type="ECO:0000313" key="12">
    <source>
        <dbReference type="EMBL" id="CAD1841278.1"/>
    </source>
</evidence>
<comment type="subcellular location">
    <subcellularLocation>
        <location evidence="1">Membrane</location>
        <topology evidence="1">Multi-pass membrane protein</topology>
    </subcellularLocation>
</comment>
<evidence type="ECO:0000256" key="1">
    <source>
        <dbReference type="ARBA" id="ARBA00004141"/>
    </source>
</evidence>
<evidence type="ECO:0000256" key="2">
    <source>
        <dbReference type="ARBA" id="ARBA00010159"/>
    </source>
</evidence>
<dbReference type="Pfam" id="PF07885">
    <property type="entry name" value="Ion_trans_2"/>
    <property type="match status" value="3"/>
</dbReference>
<feature type="signal peptide" evidence="10">
    <location>
        <begin position="1"/>
        <end position="20"/>
    </location>
</feature>